<keyword evidence="3" id="KW-1185">Reference proteome</keyword>
<evidence type="ECO:0000313" key="2">
    <source>
        <dbReference type="EMBL" id="TWU38818.1"/>
    </source>
</evidence>
<dbReference type="Gene3D" id="2.60.200.40">
    <property type="match status" value="1"/>
</dbReference>
<feature type="domain" description="YegS/DAGK C-terminal" evidence="1">
    <location>
        <begin position="73"/>
        <end position="218"/>
    </location>
</feature>
<reference evidence="2 3" key="1">
    <citation type="submission" date="2019-02" db="EMBL/GenBank/DDBJ databases">
        <title>Deep-cultivation of Planctomycetes and their phenomic and genomic characterization uncovers novel biology.</title>
        <authorList>
            <person name="Wiegand S."/>
            <person name="Jogler M."/>
            <person name="Boedeker C."/>
            <person name="Pinto D."/>
            <person name="Vollmers J."/>
            <person name="Rivas-Marin E."/>
            <person name="Kohn T."/>
            <person name="Peeters S.H."/>
            <person name="Heuer A."/>
            <person name="Rast P."/>
            <person name="Oberbeckmann S."/>
            <person name="Bunk B."/>
            <person name="Jeske O."/>
            <person name="Meyerdierks A."/>
            <person name="Storesund J.E."/>
            <person name="Kallscheuer N."/>
            <person name="Luecker S."/>
            <person name="Lage O.M."/>
            <person name="Pohl T."/>
            <person name="Merkel B.J."/>
            <person name="Hornburger P."/>
            <person name="Mueller R.-W."/>
            <person name="Bruemmer F."/>
            <person name="Labrenz M."/>
            <person name="Spormann A.M."/>
            <person name="Op Den Camp H."/>
            <person name="Overmann J."/>
            <person name="Amann R."/>
            <person name="Jetten M.S.M."/>
            <person name="Mascher T."/>
            <person name="Medema M.H."/>
            <person name="Devos D.P."/>
            <person name="Kaster A.-K."/>
            <person name="Ovreas L."/>
            <person name="Rohde M."/>
            <person name="Galperin M.Y."/>
            <person name="Jogler C."/>
        </authorList>
    </citation>
    <scope>NUCLEOTIDE SEQUENCE [LARGE SCALE GENOMIC DNA]</scope>
    <source>
        <strain evidence="2 3">Q31b</strain>
    </source>
</reference>
<dbReference type="Pfam" id="PF19279">
    <property type="entry name" value="YegS_C"/>
    <property type="match status" value="1"/>
</dbReference>
<comment type="caution">
    <text evidence="2">The sequence shown here is derived from an EMBL/GenBank/DDBJ whole genome shotgun (WGS) entry which is preliminary data.</text>
</comment>
<dbReference type="EC" id="2.7.1.107" evidence="2"/>
<proteinExistence type="predicted"/>
<dbReference type="AlphaFoldDB" id="A0A5C6DPZ4"/>
<dbReference type="InterPro" id="IPR045540">
    <property type="entry name" value="YegS/DAGK_C"/>
</dbReference>
<dbReference type="RefSeq" id="WP_146601135.1">
    <property type="nucleotide sequence ID" value="NZ_SJPY01000006.1"/>
</dbReference>
<keyword evidence="2" id="KW-0418">Kinase</keyword>
<protein>
    <submittedName>
        <fullName evidence="2">Diacylglycerol kinase</fullName>
        <ecNumber evidence="2">2.7.1.107</ecNumber>
    </submittedName>
</protein>
<dbReference type="InterPro" id="IPR016064">
    <property type="entry name" value="NAD/diacylglycerol_kinase_sf"/>
</dbReference>
<evidence type="ECO:0000313" key="3">
    <source>
        <dbReference type="Proteomes" id="UP000315471"/>
    </source>
</evidence>
<gene>
    <name evidence="2" type="primary">dagK_3</name>
    <name evidence="2" type="ORF">Q31b_38960</name>
</gene>
<dbReference type="EMBL" id="SJPY01000006">
    <property type="protein sequence ID" value="TWU38818.1"/>
    <property type="molecule type" value="Genomic_DNA"/>
</dbReference>
<organism evidence="2 3">
    <name type="scientific">Novipirellula aureliae</name>
    <dbReference type="NCBI Taxonomy" id="2527966"/>
    <lineage>
        <taxon>Bacteria</taxon>
        <taxon>Pseudomonadati</taxon>
        <taxon>Planctomycetota</taxon>
        <taxon>Planctomycetia</taxon>
        <taxon>Pirellulales</taxon>
        <taxon>Pirellulaceae</taxon>
        <taxon>Novipirellula</taxon>
    </lineage>
</organism>
<sequence length="223" mass="24616">MSPLAIVWNSGSGRAAEITELRRTLAGRLTEWIDLSEISELETELRVVRVRGKRLERYYANIAAGGNWVRVSETITDELKSRWGAFRYIRGAIDVLPNMTSYRISATCDSGVFTQLDSWAVLVANGKPNAGRIEVAPKASPTDGLIDVVIVRNGTVGDMVEIVANNLLGDFLESDQVIFRQVRSLHPHSNPPMPFTMDGEVVDEAPVHFDVVPGAIHMHIGKH</sequence>
<keyword evidence="2" id="KW-0808">Transferase</keyword>
<dbReference type="SUPFAM" id="SSF111331">
    <property type="entry name" value="NAD kinase/diacylglycerol kinase-like"/>
    <property type="match status" value="1"/>
</dbReference>
<name>A0A5C6DPZ4_9BACT</name>
<dbReference type="GO" id="GO:0004143">
    <property type="term" value="F:ATP-dependent diacylglycerol kinase activity"/>
    <property type="evidence" value="ECO:0007669"/>
    <property type="project" value="UniProtKB-EC"/>
</dbReference>
<accession>A0A5C6DPZ4</accession>
<dbReference type="OrthoDB" id="142078at2"/>
<dbReference type="Proteomes" id="UP000315471">
    <property type="component" value="Unassembled WGS sequence"/>
</dbReference>
<evidence type="ECO:0000259" key="1">
    <source>
        <dbReference type="Pfam" id="PF19279"/>
    </source>
</evidence>